<gene>
    <name evidence="2" type="ORF">GCM10022281_18000</name>
</gene>
<keyword evidence="3" id="KW-1185">Reference proteome</keyword>
<keyword evidence="1" id="KW-1133">Transmembrane helix</keyword>
<keyword evidence="1" id="KW-0812">Transmembrane</keyword>
<organism evidence="2 3">
    <name type="scientific">Sphingomonas rosea</name>
    <dbReference type="NCBI Taxonomy" id="335605"/>
    <lineage>
        <taxon>Bacteria</taxon>
        <taxon>Pseudomonadati</taxon>
        <taxon>Pseudomonadota</taxon>
        <taxon>Alphaproteobacteria</taxon>
        <taxon>Sphingomonadales</taxon>
        <taxon>Sphingomonadaceae</taxon>
        <taxon>Sphingomonas</taxon>
    </lineage>
</organism>
<protein>
    <recommendedName>
        <fullName evidence="4">SLATT domain-containing protein</fullName>
    </recommendedName>
</protein>
<accession>A0ABP7U8B4</accession>
<reference evidence="3" key="1">
    <citation type="journal article" date="2019" name="Int. J. Syst. Evol. Microbiol.">
        <title>The Global Catalogue of Microorganisms (GCM) 10K type strain sequencing project: providing services to taxonomists for standard genome sequencing and annotation.</title>
        <authorList>
            <consortium name="The Broad Institute Genomics Platform"/>
            <consortium name="The Broad Institute Genome Sequencing Center for Infectious Disease"/>
            <person name="Wu L."/>
            <person name="Ma J."/>
        </authorList>
    </citation>
    <scope>NUCLEOTIDE SEQUENCE [LARGE SCALE GENOMIC DNA]</scope>
    <source>
        <strain evidence="3">JCM 17564</strain>
    </source>
</reference>
<feature type="transmembrane region" description="Helical" evidence="1">
    <location>
        <begin position="35"/>
        <end position="60"/>
    </location>
</feature>
<keyword evidence="1" id="KW-0472">Membrane</keyword>
<dbReference type="EMBL" id="BAABBR010000001">
    <property type="protein sequence ID" value="GAA4037701.1"/>
    <property type="molecule type" value="Genomic_DNA"/>
</dbReference>
<sequence length="180" mass="19938">MDKTTSALIDECKRQEESCKFTAASLYIWQKRSRFWRAVFIIAPIVFGSIAGSQIIGVFGEDRGKLLGLASGLLAGFFPAIYSNFDLGMHVKDIGRAAGDFTSLRDRFRLLANVDSLSSYEEFRSAFEQVIDRKEAVRSGAPTAPEWCFKIAQKKIKDGDYTFAVDEKDAPASEPSSQAS</sequence>
<evidence type="ECO:0000313" key="2">
    <source>
        <dbReference type="EMBL" id="GAA4037701.1"/>
    </source>
</evidence>
<evidence type="ECO:0000313" key="3">
    <source>
        <dbReference type="Proteomes" id="UP001424459"/>
    </source>
</evidence>
<evidence type="ECO:0008006" key="4">
    <source>
        <dbReference type="Google" id="ProtNLM"/>
    </source>
</evidence>
<dbReference type="Proteomes" id="UP001424459">
    <property type="component" value="Unassembled WGS sequence"/>
</dbReference>
<comment type="caution">
    <text evidence="2">The sequence shown here is derived from an EMBL/GenBank/DDBJ whole genome shotgun (WGS) entry which is preliminary data.</text>
</comment>
<evidence type="ECO:0000256" key="1">
    <source>
        <dbReference type="SAM" id="Phobius"/>
    </source>
</evidence>
<proteinExistence type="predicted"/>
<dbReference type="RefSeq" id="WP_344696744.1">
    <property type="nucleotide sequence ID" value="NZ_BAABBR010000001.1"/>
</dbReference>
<feature type="transmembrane region" description="Helical" evidence="1">
    <location>
        <begin position="66"/>
        <end position="85"/>
    </location>
</feature>
<name>A0ABP7U8B4_9SPHN</name>